<dbReference type="OrthoDB" id="5367448at2759"/>
<evidence type="ECO:0000313" key="3">
    <source>
        <dbReference type="Proteomes" id="UP000777438"/>
    </source>
</evidence>
<reference evidence="2 3" key="1">
    <citation type="journal article" date="2021" name="Nat. Commun.">
        <title>Genetic determinants of endophytism in the Arabidopsis root mycobiome.</title>
        <authorList>
            <person name="Mesny F."/>
            <person name="Miyauchi S."/>
            <person name="Thiergart T."/>
            <person name="Pickel B."/>
            <person name="Atanasova L."/>
            <person name="Karlsson M."/>
            <person name="Huettel B."/>
            <person name="Barry K.W."/>
            <person name="Haridas S."/>
            <person name="Chen C."/>
            <person name="Bauer D."/>
            <person name="Andreopoulos W."/>
            <person name="Pangilinan J."/>
            <person name="LaButti K."/>
            <person name="Riley R."/>
            <person name="Lipzen A."/>
            <person name="Clum A."/>
            <person name="Drula E."/>
            <person name="Henrissat B."/>
            <person name="Kohler A."/>
            <person name="Grigoriev I.V."/>
            <person name="Martin F.M."/>
            <person name="Hacquard S."/>
        </authorList>
    </citation>
    <scope>NUCLEOTIDE SEQUENCE [LARGE SCALE GENOMIC DNA]</scope>
    <source>
        <strain evidence="2 3">MPI-CAGE-CH-0241</strain>
    </source>
</reference>
<evidence type="ECO:0000313" key="2">
    <source>
        <dbReference type="EMBL" id="KAH6899864.1"/>
    </source>
</evidence>
<accession>A0A9P8WLB1</accession>
<protein>
    <recommendedName>
        <fullName evidence="4">Pal1-like protein</fullName>
    </recommendedName>
</protein>
<evidence type="ECO:0000256" key="1">
    <source>
        <dbReference type="SAM" id="MobiDB-lite"/>
    </source>
</evidence>
<dbReference type="EMBL" id="JAGPYM010000001">
    <property type="protein sequence ID" value="KAH6899864.1"/>
    <property type="molecule type" value="Genomic_DNA"/>
</dbReference>
<organism evidence="2 3">
    <name type="scientific">Thelonectria olida</name>
    <dbReference type="NCBI Taxonomy" id="1576542"/>
    <lineage>
        <taxon>Eukaryota</taxon>
        <taxon>Fungi</taxon>
        <taxon>Dikarya</taxon>
        <taxon>Ascomycota</taxon>
        <taxon>Pezizomycotina</taxon>
        <taxon>Sordariomycetes</taxon>
        <taxon>Hypocreomycetidae</taxon>
        <taxon>Hypocreales</taxon>
        <taxon>Nectriaceae</taxon>
        <taxon>Thelonectria</taxon>
    </lineage>
</organism>
<comment type="caution">
    <text evidence="2">The sequence shown here is derived from an EMBL/GenBank/DDBJ whole genome shotgun (WGS) entry which is preliminary data.</text>
</comment>
<sequence length="280" mass="30800">MAPNSASTASAAVSTTLNAVRRAMKPYSHRSISVSVSPAPINFAERRSVLQVLQRYGPVEFFKAVPGHDSMFISLMKDEAAVSQLITKSPISFNVFVPQNAPESLLSSLNGSQALSKSKPITAIKDALPSSADTPSSSTSQDAVSGSDLPQKEFQIQIWPHPTYRHHESYTTKLHLSWPEYVCKNESFVTRMLKDSLPNTMATKGLAHWNPDFGQQRMASDNYAKEQDRKRVHSWIPGKLQARLQGQKEAQSSAEEAVTAHTATDESQRIPSLPFSSWSG</sequence>
<keyword evidence="3" id="KW-1185">Reference proteome</keyword>
<name>A0A9P8WLB1_9HYPO</name>
<gene>
    <name evidence="2" type="ORF">B0T10DRAFT_554425</name>
</gene>
<dbReference type="Proteomes" id="UP000777438">
    <property type="component" value="Unassembled WGS sequence"/>
</dbReference>
<proteinExistence type="predicted"/>
<feature type="region of interest" description="Disordered" evidence="1">
    <location>
        <begin position="127"/>
        <end position="147"/>
    </location>
</feature>
<evidence type="ECO:0008006" key="4">
    <source>
        <dbReference type="Google" id="ProtNLM"/>
    </source>
</evidence>
<feature type="compositionally biased region" description="Low complexity" evidence="1">
    <location>
        <begin position="127"/>
        <end position="140"/>
    </location>
</feature>
<dbReference type="AlphaFoldDB" id="A0A9P8WLB1"/>
<feature type="region of interest" description="Disordered" evidence="1">
    <location>
        <begin position="242"/>
        <end position="280"/>
    </location>
</feature>